<evidence type="ECO:0000256" key="2">
    <source>
        <dbReference type="ARBA" id="ARBA00022679"/>
    </source>
</evidence>
<reference evidence="8" key="1">
    <citation type="submission" date="2022-11" db="EMBL/GenBank/DDBJ databases">
        <title>Centuries of genome instability and evolution in soft-shell clam transmissible cancer (bioRxiv).</title>
        <authorList>
            <person name="Hart S.F.M."/>
            <person name="Yonemitsu M.A."/>
            <person name="Giersch R.M."/>
            <person name="Beal B.F."/>
            <person name="Arriagada G."/>
            <person name="Davis B.W."/>
            <person name="Ostrander E.A."/>
            <person name="Goff S.P."/>
            <person name="Metzger M.J."/>
        </authorList>
    </citation>
    <scope>NUCLEOTIDE SEQUENCE</scope>
    <source>
        <strain evidence="8">MELC-2E11</strain>
        <tissue evidence="8">Siphon/mantle</tissue>
    </source>
</reference>
<evidence type="ECO:0000256" key="1">
    <source>
        <dbReference type="ARBA" id="ARBA00012156"/>
    </source>
</evidence>
<keyword evidence="4" id="KW-0479">Metal-binding</keyword>
<accession>A0ABY7D8I9</accession>
<comment type="catalytic activity">
    <reaction evidence="6">
        <text>L-threonylcarbamoyladenylate + adenosine(37) in tRNA = N(6)-L-threonylcarbamoyladenosine(37) in tRNA + AMP + H(+)</text>
        <dbReference type="Rhea" id="RHEA:37059"/>
        <dbReference type="Rhea" id="RHEA-COMP:10162"/>
        <dbReference type="Rhea" id="RHEA-COMP:10163"/>
        <dbReference type="ChEBI" id="CHEBI:15378"/>
        <dbReference type="ChEBI" id="CHEBI:73682"/>
        <dbReference type="ChEBI" id="CHEBI:74411"/>
        <dbReference type="ChEBI" id="CHEBI:74418"/>
        <dbReference type="ChEBI" id="CHEBI:456215"/>
        <dbReference type="EC" id="2.3.1.234"/>
    </reaction>
</comment>
<protein>
    <recommendedName>
        <fullName evidence="1">N(6)-L-threonylcarbamoyladenine synthase</fullName>
        <ecNumber evidence="1">2.3.1.234</ecNumber>
    </recommendedName>
</protein>
<dbReference type="Pfam" id="PF00814">
    <property type="entry name" value="TsaD"/>
    <property type="match status" value="1"/>
</dbReference>
<keyword evidence="9" id="KW-1185">Reference proteome</keyword>
<evidence type="ECO:0000256" key="6">
    <source>
        <dbReference type="ARBA" id="ARBA00048117"/>
    </source>
</evidence>
<dbReference type="InterPro" id="IPR043129">
    <property type="entry name" value="ATPase_NBD"/>
</dbReference>
<proteinExistence type="predicted"/>
<gene>
    <name evidence="8" type="ORF">MAR_006462</name>
</gene>
<feature type="domain" description="Gcp-like" evidence="7">
    <location>
        <begin position="56"/>
        <end position="336"/>
    </location>
</feature>
<evidence type="ECO:0000313" key="8">
    <source>
        <dbReference type="EMBL" id="WAQ93991.1"/>
    </source>
</evidence>
<dbReference type="InterPro" id="IPR000905">
    <property type="entry name" value="Gcp-like_dom"/>
</dbReference>
<dbReference type="Proteomes" id="UP001164746">
    <property type="component" value="Chromosome 1"/>
</dbReference>
<dbReference type="PANTHER" id="PTHR11735">
    <property type="entry name" value="TRNA N6-ADENOSINE THREONYLCARBAMOYLTRANSFERASE"/>
    <property type="match status" value="1"/>
</dbReference>
<dbReference type="NCBIfam" id="TIGR00329">
    <property type="entry name" value="gcp_kae1"/>
    <property type="match status" value="1"/>
</dbReference>
<dbReference type="Gene3D" id="3.30.420.40">
    <property type="match status" value="2"/>
</dbReference>
<dbReference type="EC" id="2.3.1.234" evidence="1"/>
<keyword evidence="5" id="KW-0012">Acyltransferase</keyword>
<dbReference type="CDD" id="cd24134">
    <property type="entry name" value="ASKHA_NBD_OSGEPL1_QRI7_euk"/>
    <property type="match status" value="1"/>
</dbReference>
<dbReference type="EMBL" id="CP111012">
    <property type="protein sequence ID" value="WAQ93991.1"/>
    <property type="molecule type" value="Genomic_DNA"/>
</dbReference>
<name>A0ABY7D8I9_MYAAR</name>
<evidence type="ECO:0000256" key="5">
    <source>
        <dbReference type="ARBA" id="ARBA00023315"/>
    </source>
</evidence>
<dbReference type="PANTHER" id="PTHR11735:SF6">
    <property type="entry name" value="TRNA N6-ADENOSINE THREONYLCARBAMOYLTRANSFERASE, MITOCHONDRIAL"/>
    <property type="match status" value="1"/>
</dbReference>
<dbReference type="PRINTS" id="PR00789">
    <property type="entry name" value="OSIALOPTASE"/>
</dbReference>
<sequence>MILKSRLTYSVCKTLYKRMTQYQSFSNQRNISKYKILGIETTCDDTGAAVVDESAHILGNALHSQTSISVSLGGVLPPYAKALHEKHIHNIVQDALTQAGVEIQDLDAVAVAVEPGLPLSLDVGLKHAQKLVMENRVPLIPVHHMEAHALTARMIDSVEFPFLVLLVSGGHCLLAVARDIDDFLLLGSSIDNAPGEIFDKVARRMKLKNLPQCYGKSGGASIELMAQQGDPDMFEAPHVYTKSRSCNFSFAGMKAHYCTYIEQEEKKQGIVASGVISNAADVCASFQFAVLRHMCRPIERAFRFCDYNNLLPETKTLVVSGGVACNQYLRAGLQRVSPLGQDISEEVTRENIKVIPMKL</sequence>
<keyword evidence="2" id="KW-0808">Transferase</keyword>
<evidence type="ECO:0000259" key="7">
    <source>
        <dbReference type="Pfam" id="PF00814"/>
    </source>
</evidence>
<evidence type="ECO:0000256" key="3">
    <source>
        <dbReference type="ARBA" id="ARBA00022694"/>
    </source>
</evidence>
<evidence type="ECO:0000313" key="9">
    <source>
        <dbReference type="Proteomes" id="UP001164746"/>
    </source>
</evidence>
<organism evidence="8 9">
    <name type="scientific">Mya arenaria</name>
    <name type="common">Soft-shell clam</name>
    <dbReference type="NCBI Taxonomy" id="6604"/>
    <lineage>
        <taxon>Eukaryota</taxon>
        <taxon>Metazoa</taxon>
        <taxon>Spiralia</taxon>
        <taxon>Lophotrochozoa</taxon>
        <taxon>Mollusca</taxon>
        <taxon>Bivalvia</taxon>
        <taxon>Autobranchia</taxon>
        <taxon>Heteroconchia</taxon>
        <taxon>Euheterodonta</taxon>
        <taxon>Imparidentia</taxon>
        <taxon>Neoheterodontei</taxon>
        <taxon>Myida</taxon>
        <taxon>Myoidea</taxon>
        <taxon>Myidae</taxon>
        <taxon>Mya</taxon>
    </lineage>
</organism>
<keyword evidence="3" id="KW-0819">tRNA processing</keyword>
<dbReference type="InterPro" id="IPR017861">
    <property type="entry name" value="KAE1/TsaD"/>
</dbReference>
<dbReference type="SUPFAM" id="SSF53067">
    <property type="entry name" value="Actin-like ATPase domain"/>
    <property type="match status" value="1"/>
</dbReference>
<evidence type="ECO:0000256" key="4">
    <source>
        <dbReference type="ARBA" id="ARBA00022723"/>
    </source>
</evidence>